<reference evidence="1" key="1">
    <citation type="submission" date="2019-11" db="EMBL/GenBank/DDBJ databases">
        <authorList>
            <person name="Feng L."/>
        </authorList>
    </citation>
    <scope>NUCLEOTIDE SEQUENCE</scope>
    <source>
        <strain evidence="1">BgluceraseaLFYP119</strain>
    </source>
</reference>
<name>A0A6N2R1E3_9FIRM</name>
<dbReference type="RefSeq" id="WP_156352368.1">
    <property type="nucleotide sequence ID" value="NZ_CACRST010000006.1"/>
</dbReference>
<organism evidence="1">
    <name type="scientific">Blautia glucerasea</name>
    <dbReference type="NCBI Taxonomy" id="536633"/>
    <lineage>
        <taxon>Bacteria</taxon>
        <taxon>Bacillati</taxon>
        <taxon>Bacillota</taxon>
        <taxon>Clostridia</taxon>
        <taxon>Lachnospirales</taxon>
        <taxon>Lachnospiraceae</taxon>
        <taxon>Blautia</taxon>
    </lineage>
</organism>
<dbReference type="EMBL" id="CACRST010000006">
    <property type="protein sequence ID" value="VYS74803.1"/>
    <property type="molecule type" value="Genomic_DNA"/>
</dbReference>
<protein>
    <submittedName>
        <fullName evidence="1">Uncharacterized protein</fullName>
    </submittedName>
</protein>
<sequence>MAVKASPEVIRDMEKELLKTAQDLERISSGIQMVLKRSPQWDDEQSMQFMMLMKKIAQLTAQPSQTLRAAAPKLENLAQALDEYGNIRF</sequence>
<proteinExistence type="predicted"/>
<accession>A0A6N2R1E3</accession>
<dbReference type="AlphaFoldDB" id="A0A6N2R1E3"/>
<evidence type="ECO:0000313" key="1">
    <source>
        <dbReference type="EMBL" id="VYS74803.1"/>
    </source>
</evidence>
<gene>
    <name evidence="1" type="ORF">BGLFYP119_00414</name>
</gene>